<gene>
    <name evidence="3" type="ORF">PITCH_A840070</name>
</gene>
<accession>A0A445N3B1</accession>
<keyword evidence="2" id="KW-0472">Membrane</keyword>
<proteinExistence type="predicted"/>
<evidence type="ECO:0000256" key="2">
    <source>
        <dbReference type="SAM" id="Phobius"/>
    </source>
</evidence>
<feature type="transmembrane region" description="Helical" evidence="2">
    <location>
        <begin position="12"/>
        <end position="30"/>
    </location>
</feature>
<evidence type="ECO:0000313" key="3">
    <source>
        <dbReference type="EMBL" id="SPD76184.1"/>
    </source>
</evidence>
<dbReference type="AlphaFoldDB" id="A0A445N3B1"/>
<dbReference type="EMBL" id="OJIN01000230">
    <property type="protein sequence ID" value="SPD76184.1"/>
    <property type="molecule type" value="Genomic_DNA"/>
</dbReference>
<evidence type="ECO:0000256" key="1">
    <source>
        <dbReference type="SAM" id="MobiDB-lite"/>
    </source>
</evidence>
<organism evidence="3">
    <name type="scientific">uncultured Desulfobacterium sp</name>
    <dbReference type="NCBI Taxonomy" id="201089"/>
    <lineage>
        <taxon>Bacteria</taxon>
        <taxon>Pseudomonadati</taxon>
        <taxon>Thermodesulfobacteriota</taxon>
        <taxon>Desulfobacteria</taxon>
        <taxon>Desulfobacterales</taxon>
        <taxon>Desulfobacteriaceae</taxon>
        <taxon>Desulfobacterium</taxon>
        <taxon>environmental samples</taxon>
    </lineage>
</organism>
<name>A0A445N3B1_9BACT</name>
<protein>
    <submittedName>
        <fullName evidence="3">Uncharacterized protein</fullName>
    </submittedName>
</protein>
<keyword evidence="2" id="KW-0812">Transmembrane</keyword>
<feature type="compositionally biased region" description="Low complexity" evidence="1">
    <location>
        <begin position="77"/>
        <end position="88"/>
    </location>
</feature>
<feature type="region of interest" description="Disordered" evidence="1">
    <location>
        <begin position="64"/>
        <end position="88"/>
    </location>
</feature>
<reference evidence="3" key="1">
    <citation type="submission" date="2018-01" db="EMBL/GenBank/DDBJ databases">
        <authorList>
            <person name="Regsiter A."/>
            <person name="William W."/>
        </authorList>
    </citation>
    <scope>NUCLEOTIDE SEQUENCE</scope>
    <source>
        <strain evidence="3">TRIP AH-1</strain>
    </source>
</reference>
<keyword evidence="2" id="KW-1133">Transmembrane helix</keyword>
<sequence length="299" mass="34601">MMAKKKGLSNPIILFLVIIGLAGAGAYYFWQSDNLQEKVQKMISPPLDQPKTAEDQEKGAYEIKEEETTKQPEVAAPEGQQIEEPQPQEDPYAQMEKEMAEYFSYLDGREYIRKLLQKTDSYSRFKKVIRKLAASPPTPSGESMVKGGIARNATHFYRVLGRDDLFLIKEIISKERKSLEFDLKMFYRWATLGDSYPNPENIRPKSDVVYRYAGFLLDTIGGRAYLFRRPVAIRLLVSYYCVLIVHDAEKAGKNTYGIDLLPSIKILKEEIGNYPEFKFTQEYVDQLNIIEDYYEQNRH</sequence>